<reference evidence="8" key="1">
    <citation type="journal article" date="2021" name="Nat. Commun.">
        <title>Genetic determinants of endophytism in the Arabidopsis root mycobiome.</title>
        <authorList>
            <person name="Mesny F."/>
            <person name="Miyauchi S."/>
            <person name="Thiergart T."/>
            <person name="Pickel B."/>
            <person name="Atanasova L."/>
            <person name="Karlsson M."/>
            <person name="Huettel B."/>
            <person name="Barry K.W."/>
            <person name="Haridas S."/>
            <person name="Chen C."/>
            <person name="Bauer D."/>
            <person name="Andreopoulos W."/>
            <person name="Pangilinan J."/>
            <person name="LaButti K."/>
            <person name="Riley R."/>
            <person name="Lipzen A."/>
            <person name="Clum A."/>
            <person name="Drula E."/>
            <person name="Henrissat B."/>
            <person name="Kohler A."/>
            <person name="Grigoriev I.V."/>
            <person name="Martin F.M."/>
            <person name="Hacquard S."/>
        </authorList>
    </citation>
    <scope>NUCLEOTIDE SEQUENCE</scope>
    <source>
        <strain evidence="8">MPI-CAGE-AT-0147</strain>
    </source>
</reference>
<dbReference type="GO" id="GO:0008270">
    <property type="term" value="F:zinc ion binding"/>
    <property type="evidence" value="ECO:0007669"/>
    <property type="project" value="InterPro"/>
</dbReference>
<dbReference type="Gene3D" id="4.10.240.10">
    <property type="entry name" value="Zn(2)-C6 fungal-type DNA-binding domain"/>
    <property type="match status" value="1"/>
</dbReference>
<dbReference type="PROSITE" id="PS00463">
    <property type="entry name" value="ZN2_CY6_FUNGAL_1"/>
    <property type="match status" value="1"/>
</dbReference>
<evidence type="ECO:0000259" key="7">
    <source>
        <dbReference type="PROSITE" id="PS50048"/>
    </source>
</evidence>
<dbReference type="OrthoDB" id="3598904at2759"/>
<dbReference type="PANTHER" id="PTHR36206:SF12">
    <property type="entry name" value="ASPERCRYPTIN BIOSYNTHESIS CLUSTER-SPECIFIC TRANSCRIPTION REGULATOR ATNN-RELATED"/>
    <property type="match status" value="1"/>
</dbReference>
<dbReference type="InterPro" id="IPR036864">
    <property type="entry name" value="Zn2-C6_fun-type_DNA-bd_sf"/>
</dbReference>
<dbReference type="GO" id="GO:0003677">
    <property type="term" value="F:DNA binding"/>
    <property type="evidence" value="ECO:0007669"/>
    <property type="project" value="UniProtKB-KW"/>
</dbReference>
<gene>
    <name evidence="8" type="ORF">EDB81DRAFT_769699</name>
</gene>
<dbReference type="EMBL" id="JAGMUV010000001">
    <property type="protein sequence ID" value="KAH7175366.1"/>
    <property type="molecule type" value="Genomic_DNA"/>
</dbReference>
<feature type="domain" description="Zn(2)-C6 fungal-type" evidence="7">
    <location>
        <begin position="20"/>
        <end position="48"/>
    </location>
</feature>
<keyword evidence="3" id="KW-0805">Transcription regulation</keyword>
<dbReference type="AlphaFoldDB" id="A0A9P9FSS9"/>
<keyword evidence="5" id="KW-0804">Transcription</keyword>
<proteinExistence type="predicted"/>
<organism evidence="8 9">
    <name type="scientific">Dactylonectria macrodidyma</name>
    <dbReference type="NCBI Taxonomy" id="307937"/>
    <lineage>
        <taxon>Eukaryota</taxon>
        <taxon>Fungi</taxon>
        <taxon>Dikarya</taxon>
        <taxon>Ascomycota</taxon>
        <taxon>Pezizomycotina</taxon>
        <taxon>Sordariomycetes</taxon>
        <taxon>Hypocreomycetidae</taxon>
        <taxon>Hypocreales</taxon>
        <taxon>Nectriaceae</taxon>
        <taxon>Dactylonectria</taxon>
    </lineage>
</organism>
<dbReference type="SUPFAM" id="SSF57701">
    <property type="entry name" value="Zn2/Cys6 DNA-binding domain"/>
    <property type="match status" value="1"/>
</dbReference>
<keyword evidence="9" id="KW-1185">Reference proteome</keyword>
<evidence type="ECO:0000256" key="1">
    <source>
        <dbReference type="ARBA" id="ARBA00022723"/>
    </source>
</evidence>
<dbReference type="Proteomes" id="UP000738349">
    <property type="component" value="Unassembled WGS sequence"/>
</dbReference>
<accession>A0A9P9FSS9</accession>
<keyword evidence="4" id="KW-0238">DNA-binding</keyword>
<evidence type="ECO:0000256" key="6">
    <source>
        <dbReference type="ARBA" id="ARBA00023242"/>
    </source>
</evidence>
<protein>
    <recommendedName>
        <fullName evidence="7">Zn(2)-C6 fungal-type domain-containing protein</fullName>
    </recommendedName>
</protein>
<sequence length="504" mass="55957">MTKVKPHQRKRAWAPKTQSGCKTCRVRRVKCDETTPVCSKCFRGGYKCEGLAFSDSRLPHERCMVIRSPRSSLTLLSSGDDSRTFDFFLANGVSMLSNGSRCEFWEGLVVQIAHVNAAIFRSVVALSTLLEDFSRWKMNFGAGFQAPANEKTKSALKHYGLALRQTSAHLRGSESMNIFSLTSCLLFCYIECLLGNVPASAKLATAGLTILSQAESARVAVDSPGPLRCFWPLFTRIDSFFIQLRRILAPDYRPPSTFLPIRTMPSSFSNIGEATFHLELLVNASQRLCGSSGDESARIQSLEAYRTHFVEWNAAFQQLASHHELADESMRRSLCLCHIWRLHTQLNLFGPQDGSHQVEWDSHEQSFRELLSYASTFSELDSGSGRGQLTSFSLGGGIFFPLSGLALRCRDPTMRRSAASLLLNHSRAEGPLWGPIAARLFDKFVTIEEQGLSPVTSSSDVPEWARIISPSARLRGKGNGADISYARLMDLNSGERITVHDIVL</sequence>
<evidence type="ECO:0000256" key="3">
    <source>
        <dbReference type="ARBA" id="ARBA00023015"/>
    </source>
</evidence>
<dbReference type="SMART" id="SM00066">
    <property type="entry name" value="GAL4"/>
    <property type="match status" value="1"/>
</dbReference>
<dbReference type="InterPro" id="IPR052360">
    <property type="entry name" value="Transcr_Regulatory_Proteins"/>
</dbReference>
<keyword evidence="1" id="KW-0479">Metal-binding</keyword>
<dbReference type="PROSITE" id="PS50048">
    <property type="entry name" value="ZN2_CY6_FUNGAL_2"/>
    <property type="match status" value="1"/>
</dbReference>
<dbReference type="Pfam" id="PF00172">
    <property type="entry name" value="Zn_clus"/>
    <property type="match status" value="1"/>
</dbReference>
<evidence type="ECO:0000256" key="2">
    <source>
        <dbReference type="ARBA" id="ARBA00022833"/>
    </source>
</evidence>
<evidence type="ECO:0000256" key="4">
    <source>
        <dbReference type="ARBA" id="ARBA00023125"/>
    </source>
</evidence>
<dbReference type="GO" id="GO:0000981">
    <property type="term" value="F:DNA-binding transcription factor activity, RNA polymerase II-specific"/>
    <property type="evidence" value="ECO:0007669"/>
    <property type="project" value="InterPro"/>
</dbReference>
<evidence type="ECO:0000313" key="9">
    <source>
        <dbReference type="Proteomes" id="UP000738349"/>
    </source>
</evidence>
<dbReference type="CDD" id="cd00067">
    <property type="entry name" value="GAL4"/>
    <property type="match status" value="1"/>
</dbReference>
<keyword evidence="2" id="KW-0862">Zinc</keyword>
<keyword evidence="6" id="KW-0539">Nucleus</keyword>
<comment type="caution">
    <text evidence="8">The sequence shown here is derived from an EMBL/GenBank/DDBJ whole genome shotgun (WGS) entry which is preliminary data.</text>
</comment>
<dbReference type="PANTHER" id="PTHR36206">
    <property type="entry name" value="ASPERCRYPTIN BIOSYNTHESIS CLUSTER-SPECIFIC TRANSCRIPTION REGULATOR ATNN-RELATED"/>
    <property type="match status" value="1"/>
</dbReference>
<dbReference type="InterPro" id="IPR001138">
    <property type="entry name" value="Zn2Cys6_DnaBD"/>
</dbReference>
<evidence type="ECO:0000256" key="5">
    <source>
        <dbReference type="ARBA" id="ARBA00023163"/>
    </source>
</evidence>
<name>A0A9P9FSS9_9HYPO</name>
<evidence type="ECO:0000313" key="8">
    <source>
        <dbReference type="EMBL" id="KAH7175366.1"/>
    </source>
</evidence>